<accession>A0ABW1YEN0</accession>
<sequence>MTGPRTQQTPAQTGDEQSLRGIAASPGLGIGPAFVLRPPT</sequence>
<keyword evidence="3" id="KW-1185">Reference proteome</keyword>
<evidence type="ECO:0000313" key="3">
    <source>
        <dbReference type="Proteomes" id="UP001596297"/>
    </source>
</evidence>
<dbReference type="Proteomes" id="UP001596297">
    <property type="component" value="Unassembled WGS sequence"/>
</dbReference>
<dbReference type="EMBL" id="JBHSWD010000002">
    <property type="protein sequence ID" value="MFC6592798.1"/>
    <property type="molecule type" value="Genomic_DNA"/>
</dbReference>
<name>A0ABW1YEN0_9DEIO</name>
<organism evidence="2 3">
    <name type="scientific">Deinococcus lacus</name>
    <dbReference type="NCBI Taxonomy" id="392561"/>
    <lineage>
        <taxon>Bacteria</taxon>
        <taxon>Thermotogati</taxon>
        <taxon>Deinococcota</taxon>
        <taxon>Deinococci</taxon>
        <taxon>Deinococcales</taxon>
        <taxon>Deinococcaceae</taxon>
        <taxon>Deinococcus</taxon>
    </lineage>
</organism>
<feature type="region of interest" description="Disordered" evidence="1">
    <location>
        <begin position="1"/>
        <end position="40"/>
    </location>
</feature>
<gene>
    <name evidence="2" type="ORF">ACFP81_12860</name>
</gene>
<evidence type="ECO:0000313" key="2">
    <source>
        <dbReference type="EMBL" id="MFC6592798.1"/>
    </source>
</evidence>
<feature type="compositionally biased region" description="Polar residues" evidence="1">
    <location>
        <begin position="1"/>
        <end position="16"/>
    </location>
</feature>
<proteinExistence type="predicted"/>
<comment type="caution">
    <text evidence="2">The sequence shown here is derived from an EMBL/GenBank/DDBJ whole genome shotgun (WGS) entry which is preliminary data.</text>
</comment>
<reference evidence="3" key="1">
    <citation type="journal article" date="2019" name="Int. J. Syst. Evol. Microbiol.">
        <title>The Global Catalogue of Microorganisms (GCM) 10K type strain sequencing project: providing services to taxonomists for standard genome sequencing and annotation.</title>
        <authorList>
            <consortium name="The Broad Institute Genomics Platform"/>
            <consortium name="The Broad Institute Genome Sequencing Center for Infectious Disease"/>
            <person name="Wu L."/>
            <person name="Ma J."/>
        </authorList>
    </citation>
    <scope>NUCLEOTIDE SEQUENCE [LARGE SCALE GENOMIC DNA]</scope>
    <source>
        <strain evidence="3">CGMCC 1.15772</strain>
    </source>
</reference>
<protein>
    <submittedName>
        <fullName evidence="2">Uncharacterized protein</fullName>
    </submittedName>
</protein>
<evidence type="ECO:0000256" key="1">
    <source>
        <dbReference type="SAM" id="MobiDB-lite"/>
    </source>
</evidence>
<dbReference type="RefSeq" id="WP_380083920.1">
    <property type="nucleotide sequence ID" value="NZ_JBHSWD010000002.1"/>
</dbReference>